<dbReference type="PANTHER" id="PTHR10210:SF41">
    <property type="entry name" value="RIBOSE-PHOSPHATE PYROPHOSPHOKINASE 1, CHLOROPLASTIC"/>
    <property type="match status" value="1"/>
</dbReference>
<dbReference type="GO" id="GO:0006164">
    <property type="term" value="P:purine nucleotide biosynthetic process"/>
    <property type="evidence" value="ECO:0007669"/>
    <property type="project" value="TreeGrafter"/>
</dbReference>
<organism evidence="1 2">
    <name type="scientific">Mesorhizobium delmotii</name>
    <dbReference type="NCBI Taxonomy" id="1631247"/>
    <lineage>
        <taxon>Bacteria</taxon>
        <taxon>Pseudomonadati</taxon>
        <taxon>Pseudomonadota</taxon>
        <taxon>Alphaproteobacteria</taxon>
        <taxon>Hyphomicrobiales</taxon>
        <taxon>Phyllobacteriaceae</taxon>
        <taxon>Mesorhizobium</taxon>
    </lineage>
</organism>
<dbReference type="GO" id="GO:0002189">
    <property type="term" value="C:ribose phosphate diphosphokinase complex"/>
    <property type="evidence" value="ECO:0007669"/>
    <property type="project" value="TreeGrafter"/>
</dbReference>
<dbReference type="InterPro" id="IPR005946">
    <property type="entry name" value="Rib-P_diPkinase"/>
</dbReference>
<dbReference type="PANTHER" id="PTHR10210">
    <property type="entry name" value="RIBOSE-PHOSPHATE DIPHOSPHOKINASE FAMILY MEMBER"/>
    <property type="match status" value="1"/>
</dbReference>
<dbReference type="GO" id="GO:0005737">
    <property type="term" value="C:cytoplasm"/>
    <property type="evidence" value="ECO:0007669"/>
    <property type="project" value="TreeGrafter"/>
</dbReference>
<evidence type="ECO:0000313" key="2">
    <source>
        <dbReference type="Proteomes" id="UP000245698"/>
    </source>
</evidence>
<sequence>MAIAIWSKAVLCSDHNCGRQRFSHRHGGPQPLFLRRDQTGCRFNGRIEVNRCNSDEADEWTSQVQRVMESGEKPRPVNLIGDVKGKRALIVDDEIASGGTLMEAAAFVLNRGAISVEAAAVHPVLSGAATSKIASSQLASLVVTDTLPLSPESASAKSRSARSRNCLLMRF</sequence>
<evidence type="ECO:0000313" key="1">
    <source>
        <dbReference type="EMBL" id="SJM30342.1"/>
    </source>
</evidence>
<keyword evidence="2" id="KW-1185">Reference proteome</keyword>
<dbReference type="Pfam" id="PF14572">
    <property type="entry name" value="Pribosyl_synth"/>
    <property type="match status" value="1"/>
</dbReference>
<dbReference type="GO" id="GO:0004749">
    <property type="term" value="F:ribose phosphate diphosphokinase activity"/>
    <property type="evidence" value="ECO:0007669"/>
    <property type="project" value="TreeGrafter"/>
</dbReference>
<dbReference type="EMBL" id="FUIG01000019">
    <property type="protein sequence ID" value="SJM30342.1"/>
    <property type="molecule type" value="Genomic_DNA"/>
</dbReference>
<accession>A0A2P9AGS8</accession>
<gene>
    <name evidence="1" type="ORF">BQ8482_130241</name>
</gene>
<dbReference type="SUPFAM" id="SSF53271">
    <property type="entry name" value="PRTase-like"/>
    <property type="match status" value="1"/>
</dbReference>
<dbReference type="InterPro" id="IPR029057">
    <property type="entry name" value="PRTase-like"/>
</dbReference>
<dbReference type="Gene3D" id="3.40.50.2020">
    <property type="match status" value="1"/>
</dbReference>
<dbReference type="AlphaFoldDB" id="A0A2P9AGS8"/>
<dbReference type="CDD" id="cd06223">
    <property type="entry name" value="PRTases_typeI"/>
    <property type="match status" value="1"/>
</dbReference>
<dbReference type="InterPro" id="IPR000836">
    <property type="entry name" value="PRTase_dom"/>
</dbReference>
<proteinExistence type="predicted"/>
<name>A0A2P9AGS8_9HYPH</name>
<reference evidence="2" key="1">
    <citation type="submission" date="2016-12" db="EMBL/GenBank/DDBJ databases">
        <authorList>
            <person name="Brunel B."/>
        </authorList>
    </citation>
    <scope>NUCLEOTIDE SEQUENCE [LARGE SCALE GENOMIC DNA]</scope>
</reference>
<dbReference type="GO" id="GO:0006015">
    <property type="term" value="P:5-phosphoribose 1-diphosphate biosynthetic process"/>
    <property type="evidence" value="ECO:0007669"/>
    <property type="project" value="TreeGrafter"/>
</dbReference>
<dbReference type="GO" id="GO:0000287">
    <property type="term" value="F:magnesium ion binding"/>
    <property type="evidence" value="ECO:0007669"/>
    <property type="project" value="InterPro"/>
</dbReference>
<protein>
    <submittedName>
        <fullName evidence="1">Uncharacterized protein</fullName>
    </submittedName>
</protein>
<dbReference type="Proteomes" id="UP000245698">
    <property type="component" value="Unassembled WGS sequence"/>
</dbReference>